<comment type="caution">
    <text evidence="2">The sequence shown here is derived from an EMBL/GenBank/DDBJ whole genome shotgun (WGS) entry which is preliminary data.</text>
</comment>
<keyword evidence="1" id="KW-0732">Signal</keyword>
<keyword evidence="3" id="KW-1185">Reference proteome</keyword>
<gene>
    <name evidence="2" type="ORF">ACFFRI_01490</name>
</gene>
<dbReference type="Proteomes" id="UP001589750">
    <property type="component" value="Unassembled WGS sequence"/>
</dbReference>
<proteinExistence type="predicted"/>
<protein>
    <recommendedName>
        <fullName evidence="4">Secreted protein</fullName>
    </recommendedName>
</protein>
<evidence type="ECO:0000313" key="2">
    <source>
        <dbReference type="EMBL" id="MFB9311702.1"/>
    </source>
</evidence>
<dbReference type="EMBL" id="JBHMDG010000002">
    <property type="protein sequence ID" value="MFB9311702.1"/>
    <property type="molecule type" value="Genomic_DNA"/>
</dbReference>
<name>A0ABV5K5M5_9ACTN</name>
<sequence>MLRRSRSAVASILLAVGLAVTLPSSPAAAYDNDIGVIKVPNQIRKGGCAGYLLPWSFTPPTEDWTVVARIRNPRREGVASFYWDANAGNNMGRTHGHLTFQLCGASAPVGRYSVSMQMIYNEGRDLYTLNRAPTHFRLVQRR</sequence>
<accession>A0ABV5K5M5</accession>
<evidence type="ECO:0000256" key="1">
    <source>
        <dbReference type="SAM" id="SignalP"/>
    </source>
</evidence>
<feature type="signal peptide" evidence="1">
    <location>
        <begin position="1"/>
        <end position="29"/>
    </location>
</feature>
<feature type="chain" id="PRO_5046319236" description="Secreted protein" evidence="1">
    <location>
        <begin position="30"/>
        <end position="142"/>
    </location>
</feature>
<evidence type="ECO:0008006" key="4">
    <source>
        <dbReference type="Google" id="ProtNLM"/>
    </source>
</evidence>
<reference evidence="2 3" key="1">
    <citation type="submission" date="2024-09" db="EMBL/GenBank/DDBJ databases">
        <authorList>
            <person name="Sun Q."/>
            <person name="Mori K."/>
        </authorList>
    </citation>
    <scope>NUCLEOTIDE SEQUENCE [LARGE SCALE GENOMIC DNA]</scope>
    <source>
        <strain evidence="2 3">JCM 9626</strain>
    </source>
</reference>
<organism evidence="2 3">
    <name type="scientific">Nocardioides plantarum</name>
    <dbReference type="NCBI Taxonomy" id="29299"/>
    <lineage>
        <taxon>Bacteria</taxon>
        <taxon>Bacillati</taxon>
        <taxon>Actinomycetota</taxon>
        <taxon>Actinomycetes</taxon>
        <taxon>Propionibacteriales</taxon>
        <taxon>Nocardioidaceae</taxon>
        <taxon>Nocardioides</taxon>
    </lineage>
</organism>
<dbReference type="RefSeq" id="WP_140011058.1">
    <property type="nucleotide sequence ID" value="NZ_JBHMDG010000002.1"/>
</dbReference>
<evidence type="ECO:0000313" key="3">
    <source>
        <dbReference type="Proteomes" id="UP001589750"/>
    </source>
</evidence>